<evidence type="ECO:0000313" key="3">
    <source>
        <dbReference type="Proteomes" id="UP000287651"/>
    </source>
</evidence>
<dbReference type="AlphaFoldDB" id="A0A426XBH9"/>
<gene>
    <name evidence="2" type="ORF">B296_00058318</name>
</gene>
<name>A0A426XBH9_ENSVE</name>
<evidence type="ECO:0000313" key="2">
    <source>
        <dbReference type="EMBL" id="RRT36790.1"/>
    </source>
</evidence>
<comment type="caution">
    <text evidence="2">The sequence shown here is derived from an EMBL/GenBank/DDBJ whole genome shotgun (WGS) entry which is preliminary data.</text>
</comment>
<feature type="non-terminal residue" evidence="2">
    <location>
        <position position="1"/>
    </location>
</feature>
<feature type="region of interest" description="Disordered" evidence="1">
    <location>
        <begin position="77"/>
        <end position="105"/>
    </location>
</feature>
<dbReference type="EMBL" id="AMZH03023126">
    <property type="protein sequence ID" value="RRT36790.1"/>
    <property type="molecule type" value="Genomic_DNA"/>
</dbReference>
<organism evidence="2 3">
    <name type="scientific">Ensete ventricosum</name>
    <name type="common">Abyssinian banana</name>
    <name type="synonym">Musa ensete</name>
    <dbReference type="NCBI Taxonomy" id="4639"/>
    <lineage>
        <taxon>Eukaryota</taxon>
        <taxon>Viridiplantae</taxon>
        <taxon>Streptophyta</taxon>
        <taxon>Embryophyta</taxon>
        <taxon>Tracheophyta</taxon>
        <taxon>Spermatophyta</taxon>
        <taxon>Magnoliopsida</taxon>
        <taxon>Liliopsida</taxon>
        <taxon>Zingiberales</taxon>
        <taxon>Musaceae</taxon>
        <taxon>Ensete</taxon>
    </lineage>
</organism>
<evidence type="ECO:0000256" key="1">
    <source>
        <dbReference type="SAM" id="MobiDB-lite"/>
    </source>
</evidence>
<protein>
    <submittedName>
        <fullName evidence="2">Uncharacterized protein</fullName>
    </submittedName>
</protein>
<reference evidence="2 3" key="1">
    <citation type="journal article" date="2014" name="Agronomy (Basel)">
        <title>A Draft Genome Sequence for Ensete ventricosum, the Drought-Tolerant Tree Against Hunger.</title>
        <authorList>
            <person name="Harrison J."/>
            <person name="Moore K.A."/>
            <person name="Paszkiewicz K."/>
            <person name="Jones T."/>
            <person name="Grant M."/>
            <person name="Ambacheew D."/>
            <person name="Muzemil S."/>
            <person name="Studholme D.J."/>
        </authorList>
    </citation>
    <scope>NUCLEOTIDE SEQUENCE [LARGE SCALE GENOMIC DNA]</scope>
</reference>
<proteinExistence type="predicted"/>
<dbReference type="Proteomes" id="UP000287651">
    <property type="component" value="Unassembled WGS sequence"/>
</dbReference>
<sequence length="124" mass="13513">GRIGLTLDGRGEIGEREELVKGTEPRTRAAHLRLQVGRQILGRGRRRLRLALRIRRGLAASALSTALFPVLGGRGGNGRGGILGRRRRRRRRAEAGSGAEKVEEAPHVRQRTLLVVVLCPASTT</sequence>
<accession>A0A426XBH9</accession>